<sequence length="402" mass="43909">MEIGGLYMFQLDQKEYAIWEEGTAISMSITGHCLVTVIPKLPKSSASSFMGYLKTIIDQALNDDDVFDLRFLSGIFIPSCYEKSVVTPDAKALLSAWGNSWIHTYDYNDGHCTLRPGPCVLRDGILFPAWRIYEDTANAFSLPLRLPKESESFAPMRIGSSHHSSRCVAVPSRMAKFAGESLPLTGLRIAVKDNFDMCGIRTSLGSRHYLHLGQPALKTSPVVQALMDAGANIIGLTQMCSMVLKQEPTQCIDFPAPFNPRGDGYQSPSGGSSGQAAAIASYKWLDAAIGSDSVVCPLLLTDVSLTVRLWVSLHVKGCGQALRKHSLTLHEKLPPYLLFTTDPLGPESSPQKDITIAFLRDVERILGIPAKQFSVSDAWKNNPPAQALGLSISEYLNADVRL</sequence>
<dbReference type="InterPro" id="IPR023631">
    <property type="entry name" value="Amidase_dom"/>
</dbReference>
<dbReference type="SUPFAM" id="SSF75304">
    <property type="entry name" value="Amidase signature (AS) enzymes"/>
    <property type="match status" value="1"/>
</dbReference>
<keyword evidence="3" id="KW-1185">Reference proteome</keyword>
<name>A0A7C8IYY9_9PEZI</name>
<protein>
    <recommendedName>
        <fullName evidence="1">Amidase domain-containing protein</fullName>
    </recommendedName>
</protein>
<evidence type="ECO:0000313" key="3">
    <source>
        <dbReference type="Proteomes" id="UP000481858"/>
    </source>
</evidence>
<dbReference type="Proteomes" id="UP000481858">
    <property type="component" value="Unassembled WGS sequence"/>
</dbReference>
<dbReference type="Gene3D" id="3.90.1300.10">
    <property type="entry name" value="Amidase signature (AS) domain"/>
    <property type="match status" value="1"/>
</dbReference>
<dbReference type="InParanoid" id="A0A7C8IYY9"/>
<organism evidence="2 3">
    <name type="scientific">Xylaria multiplex</name>
    <dbReference type="NCBI Taxonomy" id="323545"/>
    <lineage>
        <taxon>Eukaryota</taxon>
        <taxon>Fungi</taxon>
        <taxon>Dikarya</taxon>
        <taxon>Ascomycota</taxon>
        <taxon>Pezizomycotina</taxon>
        <taxon>Sordariomycetes</taxon>
        <taxon>Xylariomycetidae</taxon>
        <taxon>Xylariales</taxon>
        <taxon>Xylariaceae</taxon>
        <taxon>Xylaria</taxon>
    </lineage>
</organism>
<accession>A0A7C8IYY9</accession>
<comment type="caution">
    <text evidence="2">The sequence shown here is derived from an EMBL/GenBank/DDBJ whole genome shotgun (WGS) entry which is preliminary data.</text>
</comment>
<evidence type="ECO:0000259" key="1">
    <source>
        <dbReference type="Pfam" id="PF01425"/>
    </source>
</evidence>
<dbReference type="InterPro" id="IPR036928">
    <property type="entry name" value="AS_sf"/>
</dbReference>
<dbReference type="AlphaFoldDB" id="A0A7C8IYY9"/>
<dbReference type="PANTHER" id="PTHR46310">
    <property type="entry name" value="AMIDASE 1"/>
    <property type="match status" value="1"/>
</dbReference>
<evidence type="ECO:0000313" key="2">
    <source>
        <dbReference type="EMBL" id="KAF2969762.1"/>
    </source>
</evidence>
<reference evidence="2 3" key="1">
    <citation type="submission" date="2019-12" db="EMBL/GenBank/DDBJ databases">
        <title>Draft genome sequence of the ascomycete Xylaria multiplex DSM 110363.</title>
        <authorList>
            <person name="Buettner E."/>
            <person name="Kellner H."/>
        </authorList>
    </citation>
    <scope>NUCLEOTIDE SEQUENCE [LARGE SCALE GENOMIC DNA]</scope>
    <source>
        <strain evidence="2 3">DSM 110363</strain>
    </source>
</reference>
<proteinExistence type="predicted"/>
<dbReference type="OrthoDB" id="5423360at2759"/>
<feature type="domain" description="Amidase" evidence="1">
    <location>
        <begin position="178"/>
        <end position="292"/>
    </location>
</feature>
<gene>
    <name evidence="2" type="ORF">GQX73_g3871</name>
</gene>
<dbReference type="PANTHER" id="PTHR46310:SF7">
    <property type="entry name" value="AMIDASE 1"/>
    <property type="match status" value="1"/>
</dbReference>
<dbReference type="Pfam" id="PF01425">
    <property type="entry name" value="Amidase"/>
    <property type="match status" value="1"/>
</dbReference>
<dbReference type="EMBL" id="WUBL01000032">
    <property type="protein sequence ID" value="KAF2969762.1"/>
    <property type="molecule type" value="Genomic_DNA"/>
</dbReference>